<name>A0AAN6H1I5_9PEZI</name>
<accession>A0AAN6H1I5</accession>
<proteinExistence type="inferred from homology"/>
<dbReference type="Proteomes" id="UP001175353">
    <property type="component" value="Unassembled WGS sequence"/>
</dbReference>
<feature type="region of interest" description="Disordered" evidence="3">
    <location>
        <begin position="1"/>
        <end position="43"/>
    </location>
</feature>
<dbReference type="SUPFAM" id="SSF51905">
    <property type="entry name" value="FAD/NAD(P)-binding domain"/>
    <property type="match status" value="1"/>
</dbReference>
<protein>
    <recommendedName>
        <fullName evidence="8">Glucose-methanol-choline oxidoreductase N-terminal domain-containing protein</fullName>
    </recommendedName>
</protein>
<keyword evidence="2" id="KW-0285">Flavoprotein</keyword>
<dbReference type="InterPro" id="IPR036188">
    <property type="entry name" value="FAD/NAD-bd_sf"/>
</dbReference>
<feature type="domain" description="Glucose-methanol-choline oxidoreductase N-terminal" evidence="4">
    <location>
        <begin position="94"/>
        <end position="336"/>
    </location>
</feature>
<dbReference type="InterPro" id="IPR007867">
    <property type="entry name" value="GMC_OxRtase_C"/>
</dbReference>
<dbReference type="EMBL" id="JAUJLE010000663">
    <property type="protein sequence ID" value="KAK0951798.1"/>
    <property type="molecule type" value="Genomic_DNA"/>
</dbReference>
<evidence type="ECO:0000259" key="5">
    <source>
        <dbReference type="Pfam" id="PF05199"/>
    </source>
</evidence>
<feature type="compositionally biased region" description="Polar residues" evidence="3">
    <location>
        <begin position="1"/>
        <end position="17"/>
    </location>
</feature>
<comment type="caution">
    <text evidence="6">The sequence shown here is derived from an EMBL/GenBank/DDBJ whole genome shotgun (WGS) entry which is preliminary data.</text>
</comment>
<reference evidence="6" key="1">
    <citation type="submission" date="2023-06" db="EMBL/GenBank/DDBJ databases">
        <title>Black Yeasts Isolated from many extreme environments.</title>
        <authorList>
            <person name="Coleine C."/>
            <person name="Stajich J.E."/>
            <person name="Selbmann L."/>
        </authorList>
    </citation>
    <scope>NUCLEOTIDE SEQUENCE</scope>
    <source>
        <strain evidence="6">CCFEE 5200</strain>
    </source>
</reference>
<evidence type="ECO:0000256" key="1">
    <source>
        <dbReference type="ARBA" id="ARBA00010790"/>
    </source>
</evidence>
<gene>
    <name evidence="6" type="ORF">LTR91_024781</name>
</gene>
<dbReference type="GO" id="GO:0016614">
    <property type="term" value="F:oxidoreductase activity, acting on CH-OH group of donors"/>
    <property type="evidence" value="ECO:0007669"/>
    <property type="project" value="InterPro"/>
</dbReference>
<keyword evidence="7" id="KW-1185">Reference proteome</keyword>
<feature type="binding site" evidence="2">
    <location>
        <position position="105"/>
    </location>
    <ligand>
        <name>FAD</name>
        <dbReference type="ChEBI" id="CHEBI:57692"/>
    </ligand>
</feature>
<comment type="similarity">
    <text evidence="1">Belongs to the GMC oxidoreductase family.</text>
</comment>
<dbReference type="InterPro" id="IPR012132">
    <property type="entry name" value="GMC_OxRdtase"/>
</dbReference>
<feature type="domain" description="Glucose-methanol-choline oxidoreductase C-terminal" evidence="5">
    <location>
        <begin position="459"/>
        <end position="597"/>
    </location>
</feature>
<evidence type="ECO:0000256" key="2">
    <source>
        <dbReference type="PIRSR" id="PIRSR000137-2"/>
    </source>
</evidence>
<dbReference type="AlphaFoldDB" id="A0AAN6H1I5"/>
<dbReference type="PIRSF" id="PIRSF000137">
    <property type="entry name" value="Alcohol_oxidase"/>
    <property type="match status" value="1"/>
</dbReference>
<evidence type="ECO:0000259" key="4">
    <source>
        <dbReference type="Pfam" id="PF00732"/>
    </source>
</evidence>
<dbReference type="Pfam" id="PF05199">
    <property type="entry name" value="GMC_oxred_C"/>
    <property type="match status" value="1"/>
</dbReference>
<evidence type="ECO:0000313" key="6">
    <source>
        <dbReference type="EMBL" id="KAK0951798.1"/>
    </source>
</evidence>
<dbReference type="InterPro" id="IPR000172">
    <property type="entry name" value="GMC_OxRdtase_N"/>
</dbReference>
<evidence type="ECO:0000313" key="7">
    <source>
        <dbReference type="Proteomes" id="UP001175353"/>
    </source>
</evidence>
<organism evidence="6 7">
    <name type="scientific">Friedmanniomyces endolithicus</name>
    <dbReference type="NCBI Taxonomy" id="329885"/>
    <lineage>
        <taxon>Eukaryota</taxon>
        <taxon>Fungi</taxon>
        <taxon>Dikarya</taxon>
        <taxon>Ascomycota</taxon>
        <taxon>Pezizomycotina</taxon>
        <taxon>Dothideomycetes</taxon>
        <taxon>Dothideomycetidae</taxon>
        <taxon>Mycosphaerellales</taxon>
        <taxon>Teratosphaeriaceae</taxon>
        <taxon>Friedmanniomyces</taxon>
    </lineage>
</organism>
<sequence>MALPTPSTYTATLESLRQQPPQCPPPPKPTTSSSSAPAPPAASSPTAYLTILLLEAGQDHNRDESIYTPALNTQLLDDPSFDWQYISTPQPGLNGRTVKQPRGRVLGGSSAINSYALIYPSAAGLDALAELGNDGWDWAGMKPYFQKFLTVCAPSETVRRELRLSHNDGSVRETCGPLRACFPQVVYPRQKVWVETFRTLGLKNRVEAMDGKALGGCISTCHIDGETRERSHAGSAFFAPVRERANLRLVCGATVRWIVFDKEADGLLKATGVQYTVNGVEHQVSVRKEVVLAAGVFGSPQILELSGIGNPRVLGDHGIDVAYANPNVGENLQDHMRAALLFEAGDGVEFEPSLPEAEARRLYETSRTGPGAERACHAFAYMPLQPFLSSEEKEDLRSVLDKHLIDPSFSPFEQKRNKFVRRMIESPNEATVTAYFAPRPAPDPAGKPMLALLSMLSYPLSRGTVHICSPDAFAKPTIDPGYYYTHPLDLEVHARHMHPLEKLAQTEPLRSLIKPGGARLPEDHDTLTLERAKRLVQAHASTNYHPCGTCGMMPESTGGVVDARLKVYGTRNVKVVDASVMPIIPRGNIITTVYAVAE</sequence>
<dbReference type="GO" id="GO:0050660">
    <property type="term" value="F:flavin adenine dinucleotide binding"/>
    <property type="evidence" value="ECO:0007669"/>
    <property type="project" value="InterPro"/>
</dbReference>
<dbReference type="PANTHER" id="PTHR11552">
    <property type="entry name" value="GLUCOSE-METHANOL-CHOLINE GMC OXIDOREDUCTASE"/>
    <property type="match status" value="1"/>
</dbReference>
<dbReference type="SUPFAM" id="SSF54373">
    <property type="entry name" value="FAD-linked reductases, C-terminal domain"/>
    <property type="match status" value="1"/>
</dbReference>
<feature type="binding site" evidence="2">
    <location>
        <position position="255"/>
    </location>
    <ligand>
        <name>FAD</name>
        <dbReference type="ChEBI" id="CHEBI:57692"/>
    </ligand>
</feature>
<evidence type="ECO:0008006" key="8">
    <source>
        <dbReference type="Google" id="ProtNLM"/>
    </source>
</evidence>
<dbReference type="PANTHER" id="PTHR11552:SF210">
    <property type="entry name" value="GLUCOSE-METHANOL-CHOLINE OXIDOREDUCTASE N-TERMINAL DOMAIN-CONTAINING PROTEIN-RELATED"/>
    <property type="match status" value="1"/>
</dbReference>
<dbReference type="Gene3D" id="3.30.560.10">
    <property type="entry name" value="Glucose Oxidase, domain 3"/>
    <property type="match status" value="1"/>
</dbReference>
<dbReference type="Pfam" id="PF00732">
    <property type="entry name" value="GMC_oxred_N"/>
    <property type="match status" value="1"/>
</dbReference>
<evidence type="ECO:0000256" key="3">
    <source>
        <dbReference type="SAM" id="MobiDB-lite"/>
    </source>
</evidence>
<dbReference type="Gene3D" id="3.50.50.60">
    <property type="entry name" value="FAD/NAD(P)-binding domain"/>
    <property type="match status" value="1"/>
</dbReference>
<comment type="cofactor">
    <cofactor evidence="2">
        <name>FAD</name>
        <dbReference type="ChEBI" id="CHEBI:57692"/>
    </cofactor>
</comment>
<keyword evidence="2" id="KW-0274">FAD</keyword>